<proteinExistence type="predicted"/>
<dbReference type="EMBL" id="GGEC01059600">
    <property type="protein sequence ID" value="MBX40084.1"/>
    <property type="molecule type" value="Transcribed_RNA"/>
</dbReference>
<evidence type="ECO:0000313" key="1">
    <source>
        <dbReference type="EMBL" id="MBX40084.1"/>
    </source>
</evidence>
<accession>A0A2P2NCB4</accession>
<organism evidence="1">
    <name type="scientific">Rhizophora mucronata</name>
    <name type="common">Asiatic mangrove</name>
    <dbReference type="NCBI Taxonomy" id="61149"/>
    <lineage>
        <taxon>Eukaryota</taxon>
        <taxon>Viridiplantae</taxon>
        <taxon>Streptophyta</taxon>
        <taxon>Embryophyta</taxon>
        <taxon>Tracheophyta</taxon>
        <taxon>Spermatophyta</taxon>
        <taxon>Magnoliopsida</taxon>
        <taxon>eudicotyledons</taxon>
        <taxon>Gunneridae</taxon>
        <taxon>Pentapetalae</taxon>
        <taxon>rosids</taxon>
        <taxon>fabids</taxon>
        <taxon>Malpighiales</taxon>
        <taxon>Rhizophoraceae</taxon>
        <taxon>Rhizophora</taxon>
    </lineage>
</organism>
<reference evidence="1" key="1">
    <citation type="submission" date="2018-02" db="EMBL/GenBank/DDBJ databases">
        <title>Rhizophora mucronata_Transcriptome.</title>
        <authorList>
            <person name="Meera S.P."/>
            <person name="Sreeshan A."/>
            <person name="Augustine A."/>
        </authorList>
    </citation>
    <scope>NUCLEOTIDE SEQUENCE</scope>
    <source>
        <tissue evidence="1">Leaf</tissue>
    </source>
</reference>
<name>A0A2P2NCB4_RHIMU</name>
<protein>
    <submittedName>
        <fullName evidence="1">Uncharacterized protein</fullName>
    </submittedName>
</protein>
<sequence length="13" mass="1656">MVPQRNEYAWRCC</sequence>